<reference evidence="2 3" key="1">
    <citation type="submission" date="2024-01" db="EMBL/GenBank/DDBJ databases">
        <title>The genomes of 5 underutilized Papilionoideae crops provide insights into root nodulation and disease resistanc.</title>
        <authorList>
            <person name="Jiang F."/>
        </authorList>
    </citation>
    <scope>NUCLEOTIDE SEQUENCE [LARGE SCALE GENOMIC DNA]</scope>
    <source>
        <strain evidence="2">LVBAO_FW01</strain>
        <tissue evidence="2">Leaves</tissue>
    </source>
</reference>
<comment type="caution">
    <text evidence="2">The sequence shown here is derived from an EMBL/GenBank/DDBJ whole genome shotgun (WGS) entry which is preliminary data.</text>
</comment>
<feature type="transmembrane region" description="Helical" evidence="1">
    <location>
        <begin position="110"/>
        <end position="128"/>
    </location>
</feature>
<sequence length="189" mass="21929">MIDEAMQDTNPILDMTNDGFKNNIDHFMEPTSLDEPFELINTMPNEEHREIDYLVKDEDFLSFPLGAAVCAQIQKFINPTSWLVEWALELQDVHQDNRAISQGSLSIRRLIITIAFFFLTFSSMIWHLRNHLITLKAFEEGEKYALFIIFIGEIDSKVPRMEKSHVEFERRIIVQLSTLIGVPLKILSS</sequence>
<name>A0AAN9QVT1_CANGL</name>
<accession>A0AAN9QVT1</accession>
<keyword evidence="1" id="KW-0472">Membrane</keyword>
<protein>
    <submittedName>
        <fullName evidence="2">Uncharacterized protein</fullName>
    </submittedName>
</protein>
<keyword evidence="1" id="KW-1133">Transmembrane helix</keyword>
<evidence type="ECO:0000256" key="1">
    <source>
        <dbReference type="SAM" id="Phobius"/>
    </source>
</evidence>
<proteinExistence type="predicted"/>
<keyword evidence="1" id="KW-0812">Transmembrane</keyword>
<dbReference type="EMBL" id="JAYMYQ010000003">
    <property type="protein sequence ID" value="KAK7344988.1"/>
    <property type="molecule type" value="Genomic_DNA"/>
</dbReference>
<keyword evidence="3" id="KW-1185">Reference proteome</keyword>
<evidence type="ECO:0000313" key="2">
    <source>
        <dbReference type="EMBL" id="KAK7344988.1"/>
    </source>
</evidence>
<dbReference type="Proteomes" id="UP001367508">
    <property type="component" value="Unassembled WGS sequence"/>
</dbReference>
<organism evidence="2 3">
    <name type="scientific">Canavalia gladiata</name>
    <name type="common">Sword bean</name>
    <name type="synonym">Dolichos gladiatus</name>
    <dbReference type="NCBI Taxonomy" id="3824"/>
    <lineage>
        <taxon>Eukaryota</taxon>
        <taxon>Viridiplantae</taxon>
        <taxon>Streptophyta</taxon>
        <taxon>Embryophyta</taxon>
        <taxon>Tracheophyta</taxon>
        <taxon>Spermatophyta</taxon>
        <taxon>Magnoliopsida</taxon>
        <taxon>eudicotyledons</taxon>
        <taxon>Gunneridae</taxon>
        <taxon>Pentapetalae</taxon>
        <taxon>rosids</taxon>
        <taxon>fabids</taxon>
        <taxon>Fabales</taxon>
        <taxon>Fabaceae</taxon>
        <taxon>Papilionoideae</taxon>
        <taxon>50 kb inversion clade</taxon>
        <taxon>NPAAA clade</taxon>
        <taxon>indigoferoid/millettioid clade</taxon>
        <taxon>Phaseoleae</taxon>
        <taxon>Canavalia</taxon>
    </lineage>
</organism>
<dbReference type="AlphaFoldDB" id="A0AAN9QVT1"/>
<gene>
    <name evidence="2" type="ORF">VNO77_15313</name>
</gene>
<evidence type="ECO:0000313" key="3">
    <source>
        <dbReference type="Proteomes" id="UP001367508"/>
    </source>
</evidence>